<dbReference type="SUPFAM" id="SSF53448">
    <property type="entry name" value="Nucleotide-diphospho-sugar transferases"/>
    <property type="match status" value="1"/>
</dbReference>
<gene>
    <name evidence="1" type="ORF">SAMN02745118_00622</name>
</gene>
<evidence type="ECO:0000313" key="1">
    <source>
        <dbReference type="EMBL" id="SJZ37673.1"/>
    </source>
</evidence>
<dbReference type="Pfam" id="PF09837">
    <property type="entry name" value="DUF2064"/>
    <property type="match status" value="1"/>
</dbReference>
<proteinExistence type="predicted"/>
<name>A0A1T4K5Q8_9FIRM</name>
<dbReference type="EMBL" id="FUWM01000005">
    <property type="protein sequence ID" value="SJZ37673.1"/>
    <property type="molecule type" value="Genomic_DNA"/>
</dbReference>
<evidence type="ECO:0008006" key="3">
    <source>
        <dbReference type="Google" id="ProtNLM"/>
    </source>
</evidence>
<evidence type="ECO:0000313" key="2">
    <source>
        <dbReference type="Proteomes" id="UP000190625"/>
    </source>
</evidence>
<dbReference type="InterPro" id="IPR018641">
    <property type="entry name" value="Trfase_1_rSAM/seldom-assoc"/>
</dbReference>
<dbReference type="Gene3D" id="3.90.550.10">
    <property type="entry name" value="Spore Coat Polysaccharide Biosynthesis Protein SpsA, Chain A"/>
    <property type="match status" value="1"/>
</dbReference>
<organism evidence="1 2">
    <name type="scientific">Selenihalanaerobacter shriftii</name>
    <dbReference type="NCBI Taxonomy" id="142842"/>
    <lineage>
        <taxon>Bacteria</taxon>
        <taxon>Bacillati</taxon>
        <taxon>Bacillota</taxon>
        <taxon>Clostridia</taxon>
        <taxon>Halanaerobiales</taxon>
        <taxon>Halobacteroidaceae</taxon>
        <taxon>Selenihalanaerobacter</taxon>
    </lineage>
</organism>
<protein>
    <recommendedName>
        <fullName evidence="3">Glycosyltransferase</fullName>
    </recommendedName>
</protein>
<dbReference type="Proteomes" id="UP000190625">
    <property type="component" value="Unassembled WGS sequence"/>
</dbReference>
<accession>A0A1T4K5Q8</accession>
<dbReference type="RefSeq" id="WP_078809122.1">
    <property type="nucleotide sequence ID" value="NZ_FUWM01000005.1"/>
</dbReference>
<dbReference type="STRING" id="142842.SAMN02745118_00622"/>
<sequence>MSVGIILMSRAPIPGQTKTRLQTHLKPEECARLHKAFLYDISRMLLMVAEEREDINLYLTYTPKGTKEMFKGLIPKEFKMFPQKGVNLGDKMYNALQFAYQDGNDKQIILGSDLPILQPEVFIKAIKTLEKNDIVIGPSEDGGYYLMGNRKPHPFLFGDILWGKYGVFQATVEAIQTHGELSYGLVDRCSDVDTYPELLNLYTQLLDKSFWTRYPKETAKFVRQLLEEGEYQEAEYLCQVN</sequence>
<keyword evidence="2" id="KW-1185">Reference proteome</keyword>
<dbReference type="NCBIfam" id="TIGR04282">
    <property type="entry name" value="glyco_like_cofC"/>
    <property type="match status" value="1"/>
</dbReference>
<dbReference type="PANTHER" id="PTHR36529:SF1">
    <property type="entry name" value="GLYCOSYLTRANSFERASE"/>
    <property type="match status" value="1"/>
</dbReference>
<dbReference type="InterPro" id="IPR029044">
    <property type="entry name" value="Nucleotide-diphossugar_trans"/>
</dbReference>
<dbReference type="PANTHER" id="PTHR36529">
    <property type="entry name" value="SLL1095 PROTEIN"/>
    <property type="match status" value="1"/>
</dbReference>
<dbReference type="OrthoDB" id="9810303at2"/>
<dbReference type="AlphaFoldDB" id="A0A1T4K5Q8"/>
<reference evidence="2" key="1">
    <citation type="submission" date="2017-02" db="EMBL/GenBank/DDBJ databases">
        <authorList>
            <person name="Varghese N."/>
            <person name="Submissions S."/>
        </authorList>
    </citation>
    <scope>NUCLEOTIDE SEQUENCE [LARGE SCALE GENOMIC DNA]</scope>
    <source>
        <strain evidence="2">ATCC BAA-73</strain>
    </source>
</reference>